<dbReference type="GO" id="GO:0005975">
    <property type="term" value="P:carbohydrate metabolic process"/>
    <property type="evidence" value="ECO:0007669"/>
    <property type="project" value="InterPro"/>
</dbReference>
<dbReference type="Pfam" id="PF02836">
    <property type="entry name" value="Glyco_hydro_2_C"/>
    <property type="match status" value="1"/>
</dbReference>
<dbReference type="GO" id="GO:0004553">
    <property type="term" value="F:hydrolase activity, hydrolyzing O-glycosyl compounds"/>
    <property type="evidence" value="ECO:0007669"/>
    <property type="project" value="InterPro"/>
</dbReference>
<sequence>MILFKQGDSNRFADLTQILNFMNKMLSGALFLVLSYSSLHAQEKKWALIKDRIVTPWAEKVDPKATLPNYPRPQLVRSRNWKNLNGLWSYAITPKNQSEPASYQGSILVPFAVESALSGVGKTVGKDSVLWYKNNITIPASMKNQEVLLHFGAVDWQAEIFVNGKSAGQHEGGFDPFTFNITNLLKKGNTQEIKVRVWDPTDEGPQPRGKQQRKPEGIWYTPVTGIWQTVWLESVPKTHIVSTKQTPDIDAKTLSVNVKVESAQPGDQIRVTAFEGKQQIAQKEAGLNGQVSLAIENPKLWSAKTPFLYDLKIELLRKGKVIDQAASYFAMRKSSMGKDQNGIQRMLLNNEFVFQYGPLDQGWWPDGLYTAPTEEAMIFDIIKTKEMGFNMIRKHIKVEPARWYYECDKLGMLVWQDMPSGDLGNHWEPNLGTMGGTDKNRSPESEAMYRNEWNKIMDDLHNFPSIVVWTPFNEAWGQFKTKEIAEWTKAKDPSRLVNSASGGNHVITGDIVDLHHYPEPKMPRPDLFGPAHALVLGEFGGLGLPVPGHTWKEKDNWGYQSFKTADELFDKYDSFIRSIEGLIKKGLSAAVYTQTTDVEQETNGLMTYDRTLKLPETKVKAANDRLYLITP</sequence>
<accession>A0A1G9NDW8</accession>
<dbReference type="Pfam" id="PF00703">
    <property type="entry name" value="Glyco_hydro_2"/>
    <property type="match status" value="1"/>
</dbReference>
<comment type="similarity">
    <text evidence="1">Belongs to the glycosyl hydrolase 2 family.</text>
</comment>
<dbReference type="PANTHER" id="PTHR42732:SF2">
    <property type="entry name" value="BETA-MANNOSIDASE"/>
    <property type="match status" value="1"/>
</dbReference>
<keyword evidence="3" id="KW-0326">Glycosidase</keyword>
<organism evidence="7 8">
    <name type="scientific">Pedobacter steynii</name>
    <dbReference type="NCBI Taxonomy" id="430522"/>
    <lineage>
        <taxon>Bacteria</taxon>
        <taxon>Pseudomonadati</taxon>
        <taxon>Bacteroidota</taxon>
        <taxon>Sphingobacteriia</taxon>
        <taxon>Sphingobacteriales</taxon>
        <taxon>Sphingobacteriaceae</taxon>
        <taxon>Pedobacter</taxon>
    </lineage>
</organism>
<dbReference type="InterPro" id="IPR054593">
    <property type="entry name" value="Beta-mannosidase-like_N2"/>
</dbReference>
<dbReference type="Pfam" id="PF22666">
    <property type="entry name" value="Glyco_hydro_2_N2"/>
    <property type="match status" value="1"/>
</dbReference>
<dbReference type="SUPFAM" id="SSF51445">
    <property type="entry name" value="(Trans)glycosidases"/>
    <property type="match status" value="1"/>
</dbReference>
<dbReference type="Gene3D" id="2.60.40.10">
    <property type="entry name" value="Immunoglobulins"/>
    <property type="match status" value="1"/>
</dbReference>
<evidence type="ECO:0000259" key="6">
    <source>
        <dbReference type="Pfam" id="PF22666"/>
    </source>
</evidence>
<dbReference type="Proteomes" id="UP000183200">
    <property type="component" value="Unassembled WGS sequence"/>
</dbReference>
<keyword evidence="8" id="KW-1185">Reference proteome</keyword>
<evidence type="ECO:0000256" key="2">
    <source>
        <dbReference type="ARBA" id="ARBA00022801"/>
    </source>
</evidence>
<evidence type="ECO:0000259" key="5">
    <source>
        <dbReference type="Pfam" id="PF02836"/>
    </source>
</evidence>
<dbReference type="InterPro" id="IPR008979">
    <property type="entry name" value="Galactose-bd-like_sf"/>
</dbReference>
<evidence type="ECO:0000313" key="7">
    <source>
        <dbReference type="EMBL" id="SDL84584.1"/>
    </source>
</evidence>
<protein>
    <submittedName>
        <fullName evidence="7">Glycosyl hydrolases family 2, TIM barrel domain</fullName>
    </submittedName>
</protein>
<dbReference type="PANTHER" id="PTHR42732">
    <property type="entry name" value="BETA-GALACTOSIDASE"/>
    <property type="match status" value="1"/>
</dbReference>
<dbReference type="InterPro" id="IPR013783">
    <property type="entry name" value="Ig-like_fold"/>
</dbReference>
<dbReference type="EMBL" id="FNGY01000002">
    <property type="protein sequence ID" value="SDL84584.1"/>
    <property type="molecule type" value="Genomic_DNA"/>
</dbReference>
<name>A0A1G9NDW8_9SPHI</name>
<feature type="domain" description="Glycoside hydrolase family 2 immunoglobulin-like beta-sandwich" evidence="4">
    <location>
        <begin position="238"/>
        <end position="332"/>
    </location>
</feature>
<dbReference type="Gene3D" id="2.60.120.260">
    <property type="entry name" value="Galactose-binding domain-like"/>
    <property type="match status" value="1"/>
</dbReference>
<evidence type="ECO:0000256" key="1">
    <source>
        <dbReference type="ARBA" id="ARBA00007401"/>
    </source>
</evidence>
<dbReference type="STRING" id="430522.BFS30_03720"/>
<dbReference type="SUPFAM" id="SSF49303">
    <property type="entry name" value="beta-Galactosidase/glucuronidase domain"/>
    <property type="match status" value="1"/>
</dbReference>
<gene>
    <name evidence="7" type="ORF">SAMN05421820_102294</name>
</gene>
<evidence type="ECO:0000313" key="8">
    <source>
        <dbReference type="Proteomes" id="UP000183200"/>
    </source>
</evidence>
<dbReference type="SUPFAM" id="SSF49785">
    <property type="entry name" value="Galactose-binding domain-like"/>
    <property type="match status" value="1"/>
</dbReference>
<feature type="domain" description="Beta-mannosidase-like galactose-binding" evidence="6">
    <location>
        <begin position="129"/>
        <end position="211"/>
    </location>
</feature>
<dbReference type="Gene3D" id="3.20.20.80">
    <property type="entry name" value="Glycosidases"/>
    <property type="match status" value="1"/>
</dbReference>
<dbReference type="InterPro" id="IPR006102">
    <property type="entry name" value="Ig-like_GH2"/>
</dbReference>
<dbReference type="InterPro" id="IPR036156">
    <property type="entry name" value="Beta-gal/glucu_dom_sf"/>
</dbReference>
<proteinExistence type="inferred from homology"/>
<dbReference type="AlphaFoldDB" id="A0A1G9NDW8"/>
<reference evidence="8" key="1">
    <citation type="submission" date="2016-10" db="EMBL/GenBank/DDBJ databases">
        <authorList>
            <person name="Varghese N."/>
            <person name="Submissions S."/>
        </authorList>
    </citation>
    <scope>NUCLEOTIDE SEQUENCE [LARGE SCALE GENOMIC DNA]</scope>
    <source>
        <strain evidence="8">DSM 19110</strain>
    </source>
</reference>
<feature type="domain" description="Glycoside hydrolase family 2 catalytic" evidence="5">
    <location>
        <begin position="374"/>
        <end position="504"/>
    </location>
</feature>
<evidence type="ECO:0000256" key="3">
    <source>
        <dbReference type="ARBA" id="ARBA00023295"/>
    </source>
</evidence>
<evidence type="ECO:0000259" key="4">
    <source>
        <dbReference type="Pfam" id="PF00703"/>
    </source>
</evidence>
<dbReference type="InterPro" id="IPR006103">
    <property type="entry name" value="Glyco_hydro_2_cat"/>
</dbReference>
<keyword evidence="2 7" id="KW-0378">Hydrolase</keyword>
<dbReference type="InterPro" id="IPR017853">
    <property type="entry name" value="GH"/>
</dbReference>
<dbReference type="InterPro" id="IPR051913">
    <property type="entry name" value="GH2_Domain-Containing"/>
</dbReference>